<protein>
    <submittedName>
        <fullName evidence="7">RDD family protein</fullName>
    </submittedName>
</protein>
<keyword evidence="4 5" id="KW-0472">Membrane</keyword>
<dbReference type="PANTHER" id="PTHR38480:SF1">
    <property type="entry name" value="SLR0254 PROTEIN"/>
    <property type="match status" value="1"/>
</dbReference>
<dbReference type="EMBL" id="CP139779">
    <property type="protein sequence ID" value="WQB69462.1"/>
    <property type="molecule type" value="Genomic_DNA"/>
</dbReference>
<dbReference type="PANTHER" id="PTHR38480">
    <property type="entry name" value="SLR0254 PROTEIN"/>
    <property type="match status" value="1"/>
</dbReference>
<reference evidence="7 8" key="1">
    <citation type="submission" date="2023-06" db="EMBL/GenBank/DDBJ databases">
        <title>Rock-solubilizing bacteria, Microbacterium invictum, promotes re-establishment of vegetation in rocky wasteland by accelerating rock bio-weathering and reshaping soil bacterial community.</title>
        <authorList>
            <person name="Liu C."/>
        </authorList>
    </citation>
    <scope>NUCLEOTIDE SEQUENCE [LARGE SCALE GENOMIC DNA]</scope>
    <source>
        <strain evidence="7 8">X-18</strain>
    </source>
</reference>
<gene>
    <name evidence="7" type="ORF">T9R20_12220</name>
</gene>
<feature type="domain" description="RDD" evidence="6">
    <location>
        <begin position="50"/>
        <end position="178"/>
    </location>
</feature>
<keyword evidence="2 5" id="KW-0812">Transmembrane</keyword>
<keyword evidence="3 5" id="KW-1133">Transmembrane helix</keyword>
<evidence type="ECO:0000256" key="2">
    <source>
        <dbReference type="ARBA" id="ARBA00022692"/>
    </source>
</evidence>
<evidence type="ECO:0000313" key="7">
    <source>
        <dbReference type="EMBL" id="WQB69462.1"/>
    </source>
</evidence>
<dbReference type="Pfam" id="PF06271">
    <property type="entry name" value="RDD"/>
    <property type="match status" value="1"/>
</dbReference>
<proteinExistence type="predicted"/>
<sequence length="301" mass="31506">MPSDGSATTSPPRAGGDLRHGAAVRPQIVEIDQDEILTGEAVALDVQPIGFFLRALGTLIDVLIGAAILILFAIAAGWLTASGALDPVVTPILTIAVIVIVLVVLPTVIETAMRGRSVGKLAVGGRIVRSDGGASGFRQAFIRALVGVLEIWFTLGALAAIVGAFTPRSQRLGDLLAGTYAERTRTPRLPAPAPGMPPALEGWSSIADVARLPDPLARRIAQFVRNAVNLEPAARARVAASLANEVAAHVSPLPATDPESLLRAVASIRRDREYRALTLESRRVAALTAGENAAPRGFPER</sequence>
<comment type="subcellular location">
    <subcellularLocation>
        <location evidence="1">Membrane</location>
        <topology evidence="1">Multi-pass membrane protein</topology>
    </subcellularLocation>
</comment>
<evidence type="ECO:0000256" key="1">
    <source>
        <dbReference type="ARBA" id="ARBA00004141"/>
    </source>
</evidence>
<evidence type="ECO:0000313" key="8">
    <source>
        <dbReference type="Proteomes" id="UP001324533"/>
    </source>
</evidence>
<evidence type="ECO:0000256" key="3">
    <source>
        <dbReference type="ARBA" id="ARBA00022989"/>
    </source>
</evidence>
<feature type="transmembrane region" description="Helical" evidence="5">
    <location>
        <begin position="140"/>
        <end position="165"/>
    </location>
</feature>
<keyword evidence="8" id="KW-1185">Reference proteome</keyword>
<evidence type="ECO:0000256" key="5">
    <source>
        <dbReference type="SAM" id="Phobius"/>
    </source>
</evidence>
<dbReference type="InterPro" id="IPR010432">
    <property type="entry name" value="RDD"/>
</dbReference>
<name>A0ABZ0V781_9MICO</name>
<feature type="transmembrane region" description="Helical" evidence="5">
    <location>
        <begin position="62"/>
        <end position="81"/>
    </location>
</feature>
<feature type="transmembrane region" description="Helical" evidence="5">
    <location>
        <begin position="88"/>
        <end position="109"/>
    </location>
</feature>
<organism evidence="7 8">
    <name type="scientific">Microbacterium invictum</name>
    <dbReference type="NCBI Taxonomy" id="515415"/>
    <lineage>
        <taxon>Bacteria</taxon>
        <taxon>Bacillati</taxon>
        <taxon>Actinomycetota</taxon>
        <taxon>Actinomycetes</taxon>
        <taxon>Micrococcales</taxon>
        <taxon>Microbacteriaceae</taxon>
        <taxon>Microbacterium</taxon>
    </lineage>
</organism>
<evidence type="ECO:0000259" key="6">
    <source>
        <dbReference type="Pfam" id="PF06271"/>
    </source>
</evidence>
<evidence type="ECO:0000256" key="4">
    <source>
        <dbReference type="ARBA" id="ARBA00023136"/>
    </source>
</evidence>
<dbReference type="RefSeq" id="WP_322409584.1">
    <property type="nucleotide sequence ID" value="NZ_CP139779.1"/>
</dbReference>
<dbReference type="Proteomes" id="UP001324533">
    <property type="component" value="Chromosome"/>
</dbReference>
<accession>A0ABZ0V781</accession>